<dbReference type="RefSeq" id="WP_093618117.1">
    <property type="nucleotide sequence ID" value="NZ_FNFF01000031.1"/>
</dbReference>
<keyword evidence="4" id="KW-1185">Reference proteome</keyword>
<evidence type="ECO:0000313" key="4">
    <source>
        <dbReference type="Proteomes" id="UP000199155"/>
    </source>
</evidence>
<feature type="signal peptide" evidence="2">
    <location>
        <begin position="1"/>
        <end position="37"/>
    </location>
</feature>
<dbReference type="AlphaFoldDB" id="A0A1G9JIK9"/>
<protein>
    <recommendedName>
        <fullName evidence="5">Secreted protein</fullName>
    </recommendedName>
</protein>
<feature type="compositionally biased region" description="Basic and acidic residues" evidence="1">
    <location>
        <begin position="66"/>
        <end position="82"/>
    </location>
</feature>
<name>A0A1G9JIK9_9ACTN</name>
<gene>
    <name evidence="3" type="ORF">SAMN05421806_13132</name>
</gene>
<dbReference type="STRING" id="417292.SAMN05421806_13132"/>
<feature type="region of interest" description="Disordered" evidence="1">
    <location>
        <begin position="40"/>
        <end position="111"/>
    </location>
</feature>
<evidence type="ECO:0000256" key="2">
    <source>
        <dbReference type="SAM" id="SignalP"/>
    </source>
</evidence>
<evidence type="ECO:0000256" key="1">
    <source>
        <dbReference type="SAM" id="MobiDB-lite"/>
    </source>
</evidence>
<keyword evidence="2" id="KW-0732">Signal</keyword>
<feature type="chain" id="PRO_5011506960" description="Secreted protein" evidence="2">
    <location>
        <begin position="38"/>
        <end position="111"/>
    </location>
</feature>
<dbReference type="EMBL" id="FNFF01000031">
    <property type="protein sequence ID" value="SDL37379.1"/>
    <property type="molecule type" value="Genomic_DNA"/>
</dbReference>
<reference evidence="3 4" key="1">
    <citation type="submission" date="2016-10" db="EMBL/GenBank/DDBJ databases">
        <authorList>
            <person name="de Groot N.N."/>
        </authorList>
    </citation>
    <scope>NUCLEOTIDE SEQUENCE [LARGE SCALE GENOMIC DNA]</scope>
    <source>
        <strain evidence="3 4">CGMCC 4.5727</strain>
    </source>
</reference>
<sequence>MSVPHRARGPLHRAAALRTVLLALVALALALAGPAAAATAPAVPPAVTAEAETAECAGDGGTRPASRRELPAPLTPRDREPPVPRVLPPAPYAADVHVPAASPSRTTVLRC</sequence>
<feature type="compositionally biased region" description="Low complexity" evidence="1">
    <location>
        <begin position="40"/>
        <end position="57"/>
    </location>
</feature>
<proteinExistence type="predicted"/>
<dbReference type="Proteomes" id="UP000199155">
    <property type="component" value="Unassembled WGS sequence"/>
</dbReference>
<evidence type="ECO:0008006" key="5">
    <source>
        <dbReference type="Google" id="ProtNLM"/>
    </source>
</evidence>
<accession>A0A1G9JIK9</accession>
<organism evidence="3 4">
    <name type="scientific">Streptomyces indicus</name>
    <dbReference type="NCBI Taxonomy" id="417292"/>
    <lineage>
        <taxon>Bacteria</taxon>
        <taxon>Bacillati</taxon>
        <taxon>Actinomycetota</taxon>
        <taxon>Actinomycetes</taxon>
        <taxon>Kitasatosporales</taxon>
        <taxon>Streptomycetaceae</taxon>
        <taxon>Streptomyces</taxon>
    </lineage>
</organism>
<evidence type="ECO:0000313" key="3">
    <source>
        <dbReference type="EMBL" id="SDL37379.1"/>
    </source>
</evidence>